<dbReference type="InterPro" id="IPR012677">
    <property type="entry name" value="Nucleotide-bd_a/b_plait_sf"/>
</dbReference>
<sequence>MIEQSEEAIYHIFDDNIDIYEFMGITRTATSAEIRKAYRQHALLYHPDKQRGDETKFTILLKCYEILTNETLRKKYDQLSAAKQQREIDREKLADLTRQFQDELLASEEKVRTNKKRKWGHSIEQLKEDGLMRRRLMEQKLYEKKNVGEAKPVSIDDLPVDDLIQNNFSSFDTVRLKYSYRENLRDLIDKHVIAEIMGIFGEIESVSMLNHDDRYGYALIRYKHDKDATAACNHNYNESATKWDGTKVRKLASLLRHCSVEKVNQDDYTDNPQVNVILEDYKARHVKSVSDKNW</sequence>
<keyword evidence="8" id="KW-1185">Reference proteome</keyword>
<dbReference type="GO" id="GO:0003723">
    <property type="term" value="F:RNA binding"/>
    <property type="evidence" value="ECO:0007669"/>
    <property type="project" value="InterPro"/>
</dbReference>
<organism evidence="8">
    <name type="scientific">Spathaspora passalidarum (strain NRRL Y-27907 / 11-Y1)</name>
    <dbReference type="NCBI Taxonomy" id="619300"/>
    <lineage>
        <taxon>Eukaryota</taxon>
        <taxon>Fungi</taxon>
        <taxon>Dikarya</taxon>
        <taxon>Ascomycota</taxon>
        <taxon>Saccharomycotina</taxon>
        <taxon>Pichiomycetes</taxon>
        <taxon>Debaryomycetaceae</taxon>
        <taxon>Spathaspora</taxon>
    </lineage>
</organism>
<evidence type="ECO:0000256" key="1">
    <source>
        <dbReference type="ARBA" id="ARBA00004123"/>
    </source>
</evidence>
<keyword evidence="3" id="KW-0963">Cytoplasm</keyword>
<dbReference type="STRING" id="619300.G3AE06"/>
<proteinExistence type="predicted"/>
<dbReference type="GO" id="GO:0000390">
    <property type="term" value="P:spliceosomal complex disassembly"/>
    <property type="evidence" value="ECO:0007669"/>
    <property type="project" value="TreeGrafter"/>
</dbReference>
<dbReference type="HOGENOM" id="CLU_066906_0_0_1"/>
<keyword evidence="5" id="KW-0539">Nucleus</keyword>
<dbReference type="InterPro" id="IPR035979">
    <property type="entry name" value="RBD_domain_sf"/>
</dbReference>
<reference evidence="7 8" key="1">
    <citation type="journal article" date="2011" name="Proc. Natl. Acad. Sci. U.S.A.">
        <title>Comparative genomics of xylose-fermenting fungi for enhanced biofuel production.</title>
        <authorList>
            <person name="Wohlbach D.J."/>
            <person name="Kuo A."/>
            <person name="Sato T.K."/>
            <person name="Potts K.M."/>
            <person name="Salamov A.A."/>
            <person name="LaButti K.M."/>
            <person name="Sun H."/>
            <person name="Clum A."/>
            <person name="Pangilinan J.L."/>
            <person name="Lindquist E.A."/>
            <person name="Lucas S."/>
            <person name="Lapidus A."/>
            <person name="Jin M."/>
            <person name="Gunawan C."/>
            <person name="Balan V."/>
            <person name="Dale B.E."/>
            <person name="Jeffries T.W."/>
            <person name="Zinkel R."/>
            <person name="Barry K.W."/>
            <person name="Grigoriev I.V."/>
            <person name="Gasch A.P."/>
        </authorList>
    </citation>
    <scope>NUCLEOTIDE SEQUENCE [LARGE SCALE GENOMIC DNA]</scope>
    <source>
        <strain evidence="8">NRRL Y-27907 / 11-Y1</strain>
    </source>
</reference>
<dbReference type="EMBL" id="GL996499">
    <property type="protein sequence ID" value="EGW35540.1"/>
    <property type="molecule type" value="Genomic_DNA"/>
</dbReference>
<name>G3AE06_SPAPN</name>
<evidence type="ECO:0000256" key="5">
    <source>
        <dbReference type="ARBA" id="ARBA00023242"/>
    </source>
</evidence>
<dbReference type="PRINTS" id="PR00625">
    <property type="entry name" value="JDOMAIN"/>
</dbReference>
<dbReference type="RefSeq" id="XP_007372952.1">
    <property type="nucleotide sequence ID" value="XM_007372890.1"/>
</dbReference>
<evidence type="ECO:0000259" key="6">
    <source>
        <dbReference type="PROSITE" id="PS50076"/>
    </source>
</evidence>
<dbReference type="CDD" id="cd06257">
    <property type="entry name" value="DnaJ"/>
    <property type="match status" value="1"/>
</dbReference>
<dbReference type="Pfam" id="PF00076">
    <property type="entry name" value="RRM_1"/>
    <property type="match status" value="1"/>
</dbReference>
<comment type="subcellular location">
    <subcellularLocation>
        <location evidence="2">Cytoplasm</location>
    </subcellularLocation>
    <subcellularLocation>
        <location evidence="1">Nucleus</location>
    </subcellularLocation>
</comment>
<dbReference type="OrthoDB" id="436519at2759"/>
<evidence type="ECO:0000313" key="7">
    <source>
        <dbReference type="EMBL" id="EGW35540.1"/>
    </source>
</evidence>
<dbReference type="Gene3D" id="1.10.287.110">
    <property type="entry name" value="DnaJ domain"/>
    <property type="match status" value="1"/>
</dbReference>
<evidence type="ECO:0000313" key="8">
    <source>
        <dbReference type="Proteomes" id="UP000000709"/>
    </source>
</evidence>
<dbReference type="GeneID" id="18871236"/>
<dbReference type="InterPro" id="IPR052094">
    <property type="entry name" value="Pre-mRNA-splicing_ERAD"/>
</dbReference>
<feature type="domain" description="J" evidence="6">
    <location>
        <begin position="18"/>
        <end position="80"/>
    </location>
</feature>
<evidence type="ECO:0000256" key="2">
    <source>
        <dbReference type="ARBA" id="ARBA00004496"/>
    </source>
</evidence>
<gene>
    <name evidence="7" type="ORF">SPAPADRAFT_48523</name>
</gene>
<dbReference type="InterPro" id="IPR036869">
    <property type="entry name" value="J_dom_sf"/>
</dbReference>
<dbReference type="PROSITE" id="PS50076">
    <property type="entry name" value="DNAJ_2"/>
    <property type="match status" value="1"/>
</dbReference>
<evidence type="ECO:0000256" key="3">
    <source>
        <dbReference type="ARBA" id="ARBA00022490"/>
    </source>
</evidence>
<dbReference type="GO" id="GO:0005681">
    <property type="term" value="C:spliceosomal complex"/>
    <property type="evidence" value="ECO:0007669"/>
    <property type="project" value="TreeGrafter"/>
</dbReference>
<dbReference type="InParanoid" id="G3AE06"/>
<dbReference type="SMART" id="SM00271">
    <property type="entry name" value="DnaJ"/>
    <property type="match status" value="1"/>
</dbReference>
<dbReference type="PANTHER" id="PTHR44313:SF1">
    <property type="entry name" value="DNAJ HOMOLOG SUBFAMILY C MEMBER 17"/>
    <property type="match status" value="1"/>
</dbReference>
<evidence type="ECO:0000256" key="4">
    <source>
        <dbReference type="ARBA" id="ARBA00023186"/>
    </source>
</evidence>
<dbReference type="PROSITE" id="PS00636">
    <property type="entry name" value="DNAJ_1"/>
    <property type="match status" value="1"/>
</dbReference>
<keyword evidence="4" id="KW-0143">Chaperone</keyword>
<dbReference type="InterPro" id="IPR000504">
    <property type="entry name" value="RRM_dom"/>
</dbReference>
<dbReference type="AlphaFoldDB" id="G3AE06"/>
<dbReference type="InterPro" id="IPR001623">
    <property type="entry name" value="DnaJ_domain"/>
</dbReference>
<dbReference type="GO" id="GO:0005737">
    <property type="term" value="C:cytoplasm"/>
    <property type="evidence" value="ECO:0007669"/>
    <property type="project" value="UniProtKB-SubCell"/>
</dbReference>
<dbReference type="OMA" id="KSATLWD"/>
<dbReference type="PANTHER" id="PTHR44313">
    <property type="entry name" value="DNAJ HOMOLOG SUBFAMILY C MEMBER 17"/>
    <property type="match status" value="1"/>
</dbReference>
<dbReference type="Gene3D" id="3.30.70.330">
    <property type="match status" value="1"/>
</dbReference>
<accession>G3AE06</accession>
<dbReference type="KEGG" id="spaa:SPAPADRAFT_48523"/>
<dbReference type="eggNOG" id="KOG0724">
    <property type="taxonomic scope" value="Eukaryota"/>
</dbReference>
<dbReference type="SUPFAM" id="SSF54928">
    <property type="entry name" value="RNA-binding domain, RBD"/>
    <property type="match status" value="1"/>
</dbReference>
<dbReference type="Proteomes" id="UP000000709">
    <property type="component" value="Unassembled WGS sequence"/>
</dbReference>
<dbReference type="CDD" id="cd00590">
    <property type="entry name" value="RRM_SF"/>
    <property type="match status" value="1"/>
</dbReference>
<protein>
    <submittedName>
        <fullName evidence="7">DnaJ-like spliceosome component cwf23</fullName>
    </submittedName>
</protein>
<dbReference type="InterPro" id="IPR018253">
    <property type="entry name" value="DnaJ_domain_CS"/>
</dbReference>
<dbReference type="Pfam" id="PF00226">
    <property type="entry name" value="DnaJ"/>
    <property type="match status" value="1"/>
</dbReference>
<dbReference type="SUPFAM" id="SSF46565">
    <property type="entry name" value="Chaperone J-domain"/>
    <property type="match status" value="1"/>
</dbReference>